<evidence type="ECO:0000256" key="2">
    <source>
        <dbReference type="ARBA" id="ARBA00004286"/>
    </source>
</evidence>
<dbReference type="GeneID" id="114853954"/>
<protein>
    <submittedName>
        <fullName evidence="10">Synaptonemal complex protein 2-like isoform X1</fullName>
    </submittedName>
</protein>
<evidence type="ECO:0000259" key="8">
    <source>
        <dbReference type="Pfam" id="PF18584"/>
    </source>
</evidence>
<dbReference type="InterPro" id="IPR040560">
    <property type="entry name" value="SYCP2_SLD"/>
</dbReference>
<reference evidence="10" key="1">
    <citation type="submission" date="2025-08" db="UniProtKB">
        <authorList>
            <consortium name="RefSeq"/>
        </authorList>
    </citation>
    <scope>IDENTIFICATION</scope>
</reference>
<dbReference type="InterPro" id="IPR041322">
    <property type="entry name" value="SYCP2_ARLD"/>
</dbReference>
<dbReference type="AlphaFoldDB" id="A0A9W2XPW1"/>
<dbReference type="PANTHER" id="PTHR15607">
    <property type="entry name" value="SYNAPTONEMAL COMPLEX PROTEIN-RELATED"/>
    <property type="match status" value="1"/>
</dbReference>
<evidence type="ECO:0000313" key="9">
    <source>
        <dbReference type="Proteomes" id="UP000515150"/>
    </source>
</evidence>
<feature type="domain" description="Synaptonemal complex protein 2 armadillo-repeat-like" evidence="7">
    <location>
        <begin position="29"/>
        <end position="164"/>
    </location>
</feature>
<feature type="region of interest" description="Disordered" evidence="6">
    <location>
        <begin position="370"/>
        <end position="429"/>
    </location>
</feature>
<dbReference type="Pfam" id="PF18581">
    <property type="entry name" value="SYCP2_ARLD"/>
    <property type="match status" value="1"/>
</dbReference>
<evidence type="ECO:0000256" key="3">
    <source>
        <dbReference type="ARBA" id="ARBA00007960"/>
    </source>
</evidence>
<name>A0A9W2XPW1_BETSP</name>
<dbReference type="OrthoDB" id="10256849at2759"/>
<evidence type="ECO:0000256" key="4">
    <source>
        <dbReference type="ARBA" id="ARBA00022454"/>
    </source>
</evidence>
<gene>
    <name evidence="10" type="primary">sycp2l</name>
</gene>
<dbReference type="GO" id="GO:0005694">
    <property type="term" value="C:chromosome"/>
    <property type="evidence" value="ECO:0007669"/>
    <property type="project" value="UniProtKB-SubCell"/>
</dbReference>
<keyword evidence="4" id="KW-0158">Chromosome</keyword>
<organism evidence="9 10">
    <name type="scientific">Betta splendens</name>
    <name type="common">Siamese fighting fish</name>
    <dbReference type="NCBI Taxonomy" id="158456"/>
    <lineage>
        <taxon>Eukaryota</taxon>
        <taxon>Metazoa</taxon>
        <taxon>Chordata</taxon>
        <taxon>Craniata</taxon>
        <taxon>Vertebrata</taxon>
        <taxon>Euteleostomi</taxon>
        <taxon>Actinopterygii</taxon>
        <taxon>Neopterygii</taxon>
        <taxon>Teleostei</taxon>
        <taxon>Neoteleostei</taxon>
        <taxon>Acanthomorphata</taxon>
        <taxon>Anabantaria</taxon>
        <taxon>Anabantiformes</taxon>
        <taxon>Anabantoidei</taxon>
        <taxon>Osphronemidae</taxon>
        <taxon>Betta</taxon>
    </lineage>
</organism>
<feature type="region of interest" description="Disordered" evidence="6">
    <location>
        <begin position="484"/>
        <end position="523"/>
    </location>
</feature>
<evidence type="ECO:0000256" key="5">
    <source>
        <dbReference type="ARBA" id="ARBA00023242"/>
    </source>
</evidence>
<comment type="subcellular location">
    <subcellularLocation>
        <location evidence="2">Chromosome</location>
    </subcellularLocation>
    <subcellularLocation>
        <location evidence="1">Nucleus</location>
    </subcellularLocation>
</comment>
<dbReference type="Pfam" id="PF18584">
    <property type="entry name" value="SYCP2_SLD"/>
    <property type="match status" value="1"/>
</dbReference>
<sequence length="676" mass="75755">MFAVKIDDCLLRGDSSHLVSVIQYEGLTSTTLSTLDTLVTKDLCGSGFSRVLVVLKSLRILSENKDDLQTLIDNGLTAKVLLWFDAVLDLLTSDLHRSSAPLLSLMEEFCDYFLVLGQASLPASQLSVVLLHLARVALDTRIHFPLRLEAVRTFNSVLEPLSRDQRKVIQNDQNQILSQVAAAVLTVGDYELQVSLSEALCRLTPRKDREQRASQWFSNRDISRAFCEIRDGDFEVDCRRFLNFINCYHGDQRRVYTFPCLTAFLESTQLFQPKDEKLDDFWIDFNVGSGCISFFIDEPQVAFLWGSIHLLRDEVDHYSLQLKEDEVVLSVSLTNPIMHHNSRGQTVKLSFSCEHQKELGEATERVFMKAQSSPQVKDPVGPVQASPSVAKHGDRSYSRKKQQSKSVLKILPLSSPSSEDESSAPKAAGRNRAEVLFDQIVHSTPSYRSGVHVRAALDSPDPTDPFGQSGSDLKQFPVCFQDVSSSSRKRSAQDSGYLSDPNVSTQKPKMEPRSEGEDSAQTGCPVVVEEEDGFCTEEAGLSAEHPVTEPEAPPQLDLTSGITAAFRRFKDQLEKHFADCWTKVESEVLLSLNECHQHVASLLTAVHQHRSLMLLKFENGITDQLEQLDRTSTNLNCINSQILSFFQSEMKQLGSFCDEHLQRLKSLENEDDSVTQ</sequence>
<dbReference type="GO" id="GO:0005634">
    <property type="term" value="C:nucleus"/>
    <property type="evidence" value="ECO:0007669"/>
    <property type="project" value="UniProtKB-SubCell"/>
</dbReference>
<keyword evidence="5" id="KW-0539">Nucleus</keyword>
<evidence type="ECO:0000259" key="7">
    <source>
        <dbReference type="Pfam" id="PF18581"/>
    </source>
</evidence>
<comment type="similarity">
    <text evidence="3">Belongs to the SYCP2 family.</text>
</comment>
<dbReference type="PANTHER" id="PTHR15607:SF18">
    <property type="entry name" value="SYNAPTONEMAL COMPLEX PROTEIN 2-LIKE ISOFORM X1"/>
    <property type="match status" value="1"/>
</dbReference>
<feature type="domain" description="Synaptonemal complex protein 2 Spt16M-like" evidence="8">
    <location>
        <begin position="255"/>
        <end position="367"/>
    </location>
</feature>
<dbReference type="InterPro" id="IPR024835">
    <property type="entry name" value="SYCP2-like"/>
</dbReference>
<accession>A0A9W2XPW1</accession>
<feature type="compositionally biased region" description="Polar residues" evidence="6">
    <location>
        <begin position="493"/>
        <end position="507"/>
    </location>
</feature>
<evidence type="ECO:0000256" key="6">
    <source>
        <dbReference type="SAM" id="MobiDB-lite"/>
    </source>
</evidence>
<proteinExistence type="inferred from homology"/>
<dbReference type="CTD" id="221711"/>
<evidence type="ECO:0000256" key="1">
    <source>
        <dbReference type="ARBA" id="ARBA00004123"/>
    </source>
</evidence>
<dbReference type="RefSeq" id="XP_055363669.1">
    <property type="nucleotide sequence ID" value="XM_055507694.1"/>
</dbReference>
<keyword evidence="9" id="KW-1185">Reference proteome</keyword>
<dbReference type="Proteomes" id="UP000515150">
    <property type="component" value="Chromosome 4"/>
</dbReference>
<evidence type="ECO:0000313" key="10">
    <source>
        <dbReference type="RefSeq" id="XP_055363669.1"/>
    </source>
</evidence>